<evidence type="ECO:0000259" key="1">
    <source>
        <dbReference type="Pfam" id="PF06172"/>
    </source>
</evidence>
<dbReference type="Proteomes" id="UP000076481">
    <property type="component" value="Unassembled WGS sequence"/>
</dbReference>
<dbReference type="EMBL" id="LVWG01000032">
    <property type="protein sequence ID" value="KZK74056.1"/>
    <property type="molecule type" value="Genomic_DNA"/>
</dbReference>
<dbReference type="PANTHER" id="PTHR33387">
    <property type="entry name" value="RMLC-LIKE JELLY ROLL FOLD PROTEIN"/>
    <property type="match status" value="1"/>
</dbReference>
<evidence type="ECO:0000313" key="3">
    <source>
        <dbReference type="Proteomes" id="UP000076481"/>
    </source>
</evidence>
<dbReference type="InterPro" id="IPR011051">
    <property type="entry name" value="RmlC_Cupin_sf"/>
</dbReference>
<dbReference type="CDD" id="cd06121">
    <property type="entry name" value="cupin_YML079wp"/>
    <property type="match status" value="1"/>
</dbReference>
<reference evidence="2 3" key="1">
    <citation type="submission" date="2016-03" db="EMBL/GenBank/DDBJ databases">
        <title>Speciation and ecological success in dimly lit waters: horizontal gene transfer in a green sulfur bacteria bloom unveiled by metagenomic assembly.</title>
        <authorList>
            <person name="Llorens-Mares T."/>
            <person name="Liu Z."/>
            <person name="Allen L.Z."/>
            <person name="Rusch D.B."/>
            <person name="Craig M.T."/>
            <person name="Dupont C.L."/>
            <person name="Bryant D.A."/>
            <person name="Casamayor E.O."/>
        </authorList>
    </citation>
    <scope>NUCLEOTIDE SEQUENCE [LARGE SCALE GENOMIC DNA]</scope>
    <source>
        <strain evidence="2">CIII</strain>
    </source>
</reference>
<dbReference type="AlphaFoldDB" id="A0A165LHN0"/>
<dbReference type="Pfam" id="PF06172">
    <property type="entry name" value="Cupin_5"/>
    <property type="match status" value="1"/>
</dbReference>
<name>A0A165LHN0_PELLU</name>
<protein>
    <recommendedName>
        <fullName evidence="1">DUF985 domain-containing protein</fullName>
    </recommendedName>
</protein>
<feature type="domain" description="DUF985" evidence="1">
    <location>
        <begin position="6"/>
        <end position="144"/>
    </location>
</feature>
<accession>A0A165LHN0</accession>
<dbReference type="InterPro" id="IPR014710">
    <property type="entry name" value="RmlC-like_jellyroll"/>
</dbReference>
<sequence length="164" mass="18482">MKTAEFWIAHLGLLCHPEGGWYRESWRTADSYPFTAESPFGGERSMATAIHYLLRGEERSKLHRIHSDELWLWHAGTALRVDAFGSGHRAFILGPDPEKGDCMQGVVPAGCWFGASLEEPAPESYALVSCVVAPGFDFRDFTFARKEELIGQYPRHRAIIEKLT</sequence>
<dbReference type="PANTHER" id="PTHR33387:SF3">
    <property type="entry name" value="DUF985 DOMAIN-CONTAINING PROTEIN"/>
    <property type="match status" value="1"/>
</dbReference>
<proteinExistence type="predicted"/>
<dbReference type="RefSeq" id="WP_303681875.1">
    <property type="nucleotide sequence ID" value="NZ_LVWG01000032.1"/>
</dbReference>
<dbReference type="InterPro" id="IPR009327">
    <property type="entry name" value="Cupin_DUF985"/>
</dbReference>
<dbReference type="InterPro" id="IPR039935">
    <property type="entry name" value="YML079W-like"/>
</dbReference>
<dbReference type="Gene3D" id="2.60.120.10">
    <property type="entry name" value="Jelly Rolls"/>
    <property type="match status" value="1"/>
</dbReference>
<dbReference type="SUPFAM" id="SSF51182">
    <property type="entry name" value="RmlC-like cupins"/>
    <property type="match status" value="1"/>
</dbReference>
<organism evidence="2 3">
    <name type="scientific">Pelodictyon luteolum</name>
    <dbReference type="NCBI Taxonomy" id="1100"/>
    <lineage>
        <taxon>Bacteria</taxon>
        <taxon>Pseudomonadati</taxon>
        <taxon>Chlorobiota</taxon>
        <taxon>Chlorobiia</taxon>
        <taxon>Chlorobiales</taxon>
        <taxon>Chlorobiaceae</taxon>
        <taxon>Chlorobium/Pelodictyon group</taxon>
        <taxon>Pelodictyon</taxon>
    </lineage>
</organism>
<gene>
    <name evidence="2" type="ORF">A3K90_07505</name>
</gene>
<evidence type="ECO:0000313" key="2">
    <source>
        <dbReference type="EMBL" id="KZK74056.1"/>
    </source>
</evidence>
<comment type="caution">
    <text evidence="2">The sequence shown here is derived from an EMBL/GenBank/DDBJ whole genome shotgun (WGS) entry which is preliminary data.</text>
</comment>